<comment type="cofactor">
    <cofactor evidence="1 6">
        <name>heme</name>
        <dbReference type="ChEBI" id="CHEBI:30413"/>
    </cofactor>
</comment>
<evidence type="ECO:0000256" key="3">
    <source>
        <dbReference type="ARBA" id="ARBA00022723"/>
    </source>
</evidence>
<dbReference type="Proteomes" id="UP001163846">
    <property type="component" value="Unassembled WGS sequence"/>
</dbReference>
<feature type="binding site" description="axial binding residue" evidence="6">
    <location>
        <position position="468"/>
    </location>
    <ligand>
        <name>heme</name>
        <dbReference type="ChEBI" id="CHEBI:30413"/>
    </ligand>
    <ligandPart>
        <name>Fe</name>
        <dbReference type="ChEBI" id="CHEBI:18248"/>
    </ligandPart>
</feature>
<evidence type="ECO:0000256" key="4">
    <source>
        <dbReference type="ARBA" id="ARBA00023002"/>
    </source>
</evidence>
<keyword evidence="7" id="KW-0503">Monooxygenase</keyword>
<keyword evidence="8" id="KW-1133">Transmembrane helix</keyword>
<dbReference type="CDD" id="cd11041">
    <property type="entry name" value="CYP503A1-like"/>
    <property type="match status" value="1"/>
</dbReference>
<evidence type="ECO:0000313" key="9">
    <source>
        <dbReference type="EMBL" id="KAJ3835801.1"/>
    </source>
</evidence>
<dbReference type="PRINTS" id="PR00465">
    <property type="entry name" value="EP450IV"/>
</dbReference>
<keyword evidence="4 7" id="KW-0560">Oxidoreductase</keyword>
<evidence type="ECO:0000256" key="2">
    <source>
        <dbReference type="ARBA" id="ARBA00010617"/>
    </source>
</evidence>
<evidence type="ECO:0000313" key="10">
    <source>
        <dbReference type="Proteomes" id="UP001163846"/>
    </source>
</evidence>
<dbReference type="PANTHER" id="PTHR46206">
    <property type="entry name" value="CYTOCHROME P450"/>
    <property type="match status" value="1"/>
</dbReference>
<evidence type="ECO:0000256" key="5">
    <source>
        <dbReference type="ARBA" id="ARBA00023004"/>
    </source>
</evidence>
<comment type="caution">
    <text evidence="9">The sequence shown here is derived from an EMBL/GenBank/DDBJ whole genome shotgun (WGS) entry which is preliminary data.</text>
</comment>
<keyword evidence="10" id="KW-1185">Reference proteome</keyword>
<dbReference type="GO" id="GO:0005506">
    <property type="term" value="F:iron ion binding"/>
    <property type="evidence" value="ECO:0007669"/>
    <property type="project" value="InterPro"/>
</dbReference>
<proteinExistence type="inferred from homology"/>
<evidence type="ECO:0000256" key="7">
    <source>
        <dbReference type="RuleBase" id="RU000461"/>
    </source>
</evidence>
<keyword evidence="3 6" id="KW-0479">Metal-binding</keyword>
<name>A0AA38UB10_9AGAR</name>
<comment type="similarity">
    <text evidence="2 7">Belongs to the cytochrome P450 family.</text>
</comment>
<dbReference type="PROSITE" id="PS00086">
    <property type="entry name" value="CYTOCHROME_P450"/>
    <property type="match status" value="1"/>
</dbReference>
<dbReference type="AlphaFoldDB" id="A0AA38UB10"/>
<dbReference type="SUPFAM" id="SSF48264">
    <property type="entry name" value="Cytochrome P450"/>
    <property type="match status" value="1"/>
</dbReference>
<dbReference type="InterPro" id="IPR036396">
    <property type="entry name" value="Cyt_P450_sf"/>
</dbReference>
<sequence length="523" mass="59553">MSESCTLPFFTSMMDIRTTMMSFPQSSVLVCAGLAWIVWILFPKLMAWRSRVIMLNAIPTVGPTGLLAGFIGTYKFFTNAREILQEGYQKYPNRIFKIPQMDRWVIVATGRELIEDITKASDNELSMIDAAAETLQIEYTMSKEVVIHPYHVAIVRTPLTRNIATRFAEVRDEIVSAFADHIPPQDDWVKVPAYKTSFQIVGRTANRYFLGLPLCRDPDWLDLNTNFAVEVFISAMIINLFPSFLKPIAGRFLTRMPSSMRRANHHLRPIIEERLAKEEEYKSKDWPGKPNDLISWLLDEAKGEQRTASDLIMRVLAIEVAAIHTTSTAFCNALYQLAAHPEVVAPLREEIEATVEESGWTKEAIGKMRKLDSFVKETLRFSGGGGFVNSRKVLKDFTFSDGTTVPAGVTVAVPAYMHHHEEERYEDPYTFDAFRFYNMRNREGESMKHQTISPSLDYITFGNGRHACPGRFFAVYEIKGLIAHILMSYDVKLEVEGVVPPYEWHGPSMDPSSTGEVMFRKRQ</sequence>
<dbReference type="GO" id="GO:0020037">
    <property type="term" value="F:heme binding"/>
    <property type="evidence" value="ECO:0007669"/>
    <property type="project" value="InterPro"/>
</dbReference>
<feature type="transmembrane region" description="Helical" evidence="8">
    <location>
        <begin position="20"/>
        <end position="42"/>
    </location>
</feature>
<keyword evidence="8" id="KW-0472">Membrane</keyword>
<evidence type="ECO:0000256" key="1">
    <source>
        <dbReference type="ARBA" id="ARBA00001971"/>
    </source>
</evidence>
<dbReference type="Pfam" id="PF00067">
    <property type="entry name" value="p450"/>
    <property type="match status" value="1"/>
</dbReference>
<evidence type="ECO:0000256" key="8">
    <source>
        <dbReference type="SAM" id="Phobius"/>
    </source>
</evidence>
<dbReference type="GO" id="GO:0016705">
    <property type="term" value="F:oxidoreductase activity, acting on paired donors, with incorporation or reduction of molecular oxygen"/>
    <property type="evidence" value="ECO:0007669"/>
    <property type="project" value="InterPro"/>
</dbReference>
<dbReference type="InterPro" id="IPR001128">
    <property type="entry name" value="Cyt_P450"/>
</dbReference>
<dbReference type="Gene3D" id="1.10.630.10">
    <property type="entry name" value="Cytochrome P450"/>
    <property type="match status" value="1"/>
</dbReference>
<protein>
    <submittedName>
        <fullName evidence="9">Cytochrome P450</fullName>
    </submittedName>
</protein>
<organism evidence="9 10">
    <name type="scientific">Lentinula raphanica</name>
    <dbReference type="NCBI Taxonomy" id="153919"/>
    <lineage>
        <taxon>Eukaryota</taxon>
        <taxon>Fungi</taxon>
        <taxon>Dikarya</taxon>
        <taxon>Basidiomycota</taxon>
        <taxon>Agaricomycotina</taxon>
        <taxon>Agaricomycetes</taxon>
        <taxon>Agaricomycetidae</taxon>
        <taxon>Agaricales</taxon>
        <taxon>Marasmiineae</taxon>
        <taxon>Omphalotaceae</taxon>
        <taxon>Lentinula</taxon>
    </lineage>
</organism>
<dbReference type="EMBL" id="MU806376">
    <property type="protein sequence ID" value="KAJ3835801.1"/>
    <property type="molecule type" value="Genomic_DNA"/>
</dbReference>
<keyword evidence="5 6" id="KW-0408">Iron</keyword>
<evidence type="ECO:0000256" key="6">
    <source>
        <dbReference type="PIRSR" id="PIRSR602403-1"/>
    </source>
</evidence>
<dbReference type="GO" id="GO:0004497">
    <property type="term" value="F:monooxygenase activity"/>
    <property type="evidence" value="ECO:0007669"/>
    <property type="project" value="UniProtKB-KW"/>
</dbReference>
<dbReference type="InterPro" id="IPR017972">
    <property type="entry name" value="Cyt_P450_CS"/>
</dbReference>
<keyword evidence="6 7" id="KW-0349">Heme</keyword>
<accession>A0AA38UB10</accession>
<reference evidence="9" key="1">
    <citation type="submission" date="2022-08" db="EMBL/GenBank/DDBJ databases">
        <authorList>
            <consortium name="DOE Joint Genome Institute"/>
            <person name="Min B."/>
            <person name="Riley R."/>
            <person name="Sierra-Patev S."/>
            <person name="Naranjo-Ortiz M."/>
            <person name="Looney B."/>
            <person name="Konkel Z."/>
            <person name="Slot J.C."/>
            <person name="Sakamoto Y."/>
            <person name="Steenwyk J.L."/>
            <person name="Rokas A."/>
            <person name="Carro J."/>
            <person name="Camarero S."/>
            <person name="Ferreira P."/>
            <person name="Molpeceres G."/>
            <person name="Ruiz-Duenas F.J."/>
            <person name="Serrano A."/>
            <person name="Henrissat B."/>
            <person name="Drula E."/>
            <person name="Hughes K.W."/>
            <person name="Mata J.L."/>
            <person name="Ishikawa N.K."/>
            <person name="Vargas-Isla R."/>
            <person name="Ushijima S."/>
            <person name="Smith C.A."/>
            <person name="Ahrendt S."/>
            <person name="Andreopoulos W."/>
            <person name="He G."/>
            <person name="Labutti K."/>
            <person name="Lipzen A."/>
            <person name="Ng V."/>
            <person name="Sandor L."/>
            <person name="Barry K."/>
            <person name="Martinez A.T."/>
            <person name="Xiao Y."/>
            <person name="Gibbons J.G."/>
            <person name="Terashima K."/>
            <person name="Hibbett D.S."/>
            <person name="Grigoriev I.V."/>
        </authorList>
    </citation>
    <scope>NUCLEOTIDE SEQUENCE</scope>
    <source>
        <strain evidence="9">TFB9207</strain>
    </source>
</reference>
<dbReference type="InterPro" id="IPR002403">
    <property type="entry name" value="Cyt_P450_E_grp-IV"/>
</dbReference>
<keyword evidence="8" id="KW-0812">Transmembrane</keyword>
<gene>
    <name evidence="9" type="ORF">F5878DRAFT_626988</name>
</gene>
<feature type="transmembrane region" description="Helical" evidence="8">
    <location>
        <begin position="54"/>
        <end position="77"/>
    </location>
</feature>